<accession>A0A366XRG0</accession>
<evidence type="ECO:0000313" key="1">
    <source>
        <dbReference type="EMBL" id="RBW68118.1"/>
    </source>
</evidence>
<proteinExistence type="predicted"/>
<dbReference type="Proteomes" id="UP000253314">
    <property type="component" value="Unassembled WGS sequence"/>
</dbReference>
<protein>
    <submittedName>
        <fullName evidence="1">Aspartyl-phosphate phosphatase Spo0E family protein</fullName>
    </submittedName>
</protein>
<comment type="caution">
    <text evidence="1">The sequence shown here is derived from an EMBL/GenBank/DDBJ whole genome shotgun (WGS) entry which is preliminary data.</text>
</comment>
<sequence>MDGVRWIIEAEKKALLQLIADKRKEMIDIAMRKGFACTETVRCSQELDGLLNVYERRFVKLKMSG</sequence>
<dbReference type="GO" id="GO:0046983">
    <property type="term" value="F:protein dimerization activity"/>
    <property type="evidence" value="ECO:0007669"/>
    <property type="project" value="InterPro"/>
</dbReference>
<dbReference type="OrthoDB" id="2973153at2"/>
<organism evidence="1 2">
    <name type="scientific">Bacillus taeanensis</name>
    <dbReference type="NCBI Taxonomy" id="273032"/>
    <lineage>
        <taxon>Bacteria</taxon>
        <taxon>Bacillati</taxon>
        <taxon>Bacillota</taxon>
        <taxon>Bacilli</taxon>
        <taxon>Bacillales</taxon>
        <taxon>Bacillaceae</taxon>
        <taxon>Bacillus</taxon>
    </lineage>
</organism>
<dbReference type="GO" id="GO:0043937">
    <property type="term" value="P:regulation of sporulation"/>
    <property type="evidence" value="ECO:0007669"/>
    <property type="project" value="InterPro"/>
</dbReference>
<dbReference type="SUPFAM" id="SSF140500">
    <property type="entry name" value="BAS1536-like"/>
    <property type="match status" value="1"/>
</dbReference>
<dbReference type="Gene3D" id="4.10.280.10">
    <property type="entry name" value="Helix-loop-helix DNA-binding domain"/>
    <property type="match status" value="1"/>
</dbReference>
<dbReference type="InterPro" id="IPR018540">
    <property type="entry name" value="Spo0E-like"/>
</dbReference>
<dbReference type="InterPro" id="IPR036638">
    <property type="entry name" value="HLH_DNA-bd_sf"/>
</dbReference>
<dbReference type="Pfam" id="PF09388">
    <property type="entry name" value="SpoOE-like"/>
    <property type="match status" value="1"/>
</dbReference>
<dbReference type="EMBL" id="QOCW01000024">
    <property type="protein sequence ID" value="RBW68118.1"/>
    <property type="molecule type" value="Genomic_DNA"/>
</dbReference>
<name>A0A366XRG0_9BACI</name>
<dbReference type="AlphaFoldDB" id="A0A366XRG0"/>
<evidence type="ECO:0000313" key="2">
    <source>
        <dbReference type="Proteomes" id="UP000253314"/>
    </source>
</evidence>
<gene>
    <name evidence="1" type="ORF">DS031_18030</name>
</gene>
<reference evidence="1 2" key="1">
    <citation type="submission" date="2018-07" db="EMBL/GenBank/DDBJ databases">
        <title>Lottiidibacillus patelloidae gen. nov., sp. nov., isolated from the intestinal tract of a marine limpet and the reclassification of B. taeanensis BH030017T, B. algicola KMM 3737T and B. hwajinpoensis SW-72T as genus Lottiidibacillus.</title>
        <authorList>
            <person name="Liu R."/>
            <person name="Huang Z."/>
        </authorList>
    </citation>
    <scope>NUCLEOTIDE SEQUENCE [LARGE SCALE GENOMIC DNA]</scope>
    <source>
        <strain evidence="1 2">BH030017</strain>
    </source>
</reference>
<keyword evidence="2" id="KW-1185">Reference proteome</keyword>
<dbReference type="RefSeq" id="WP_113807453.1">
    <property type="nucleotide sequence ID" value="NZ_QOCW01000024.1"/>
</dbReference>
<dbReference type="InterPro" id="IPR037208">
    <property type="entry name" value="Spo0E-like_sf"/>
</dbReference>